<dbReference type="OrthoDB" id="4793367at2"/>
<evidence type="ECO:0000256" key="2">
    <source>
        <dbReference type="ARBA" id="ARBA00022618"/>
    </source>
</evidence>
<dbReference type="Proteomes" id="UP000490386">
    <property type="component" value="Unassembled WGS sequence"/>
</dbReference>
<feature type="transmembrane region" description="Helical" evidence="6">
    <location>
        <begin position="21"/>
        <end position="41"/>
    </location>
</feature>
<keyword evidence="6" id="KW-0472">Membrane</keyword>
<evidence type="ECO:0000256" key="6">
    <source>
        <dbReference type="SAM" id="Phobius"/>
    </source>
</evidence>
<sequence>MSVLGDDARRFTWRARRRRRILIGVAAALAALVAFVAVAVYSPIMSVREIVVAGTQRVDATQVDESLADLHGQPLALVTNDDVESRLQSYVMVQSYSIRVEPPSRLVVTIVERSPIGAVAVPSGYDVMDAAGVVLWTQSEPAGDIPTLELGGEGVDSEAFASAAAVSLALPVDFRAGVAAVTAKSIDDVRLTMRSGAEVVWGSAEESDRKAEVLAALVTATADQSISSYDVSSPETPVTR</sequence>
<keyword evidence="3 6" id="KW-0812">Transmembrane</keyword>
<dbReference type="RefSeq" id="WP_151423399.1">
    <property type="nucleotide sequence ID" value="NZ_WBJX01000002.1"/>
</dbReference>
<dbReference type="Gene3D" id="3.10.20.310">
    <property type="entry name" value="membrane protein fhac"/>
    <property type="match status" value="1"/>
</dbReference>
<dbReference type="EMBL" id="WBJX01000002">
    <property type="protein sequence ID" value="KAB1638319.1"/>
    <property type="molecule type" value="Genomic_DNA"/>
</dbReference>
<evidence type="ECO:0000256" key="1">
    <source>
        <dbReference type="ARBA" id="ARBA00022475"/>
    </source>
</evidence>
<evidence type="ECO:0000256" key="5">
    <source>
        <dbReference type="ARBA" id="ARBA00023306"/>
    </source>
</evidence>
<organism evidence="9 10">
    <name type="scientific">Pseudoclavibacter terrae</name>
    <dbReference type="NCBI Taxonomy" id="1530195"/>
    <lineage>
        <taxon>Bacteria</taxon>
        <taxon>Bacillati</taxon>
        <taxon>Actinomycetota</taxon>
        <taxon>Actinomycetes</taxon>
        <taxon>Micrococcales</taxon>
        <taxon>Microbacteriaceae</taxon>
        <taxon>Pseudoclavibacter</taxon>
    </lineage>
</organism>
<evidence type="ECO:0000259" key="7">
    <source>
        <dbReference type="Pfam" id="PF03799"/>
    </source>
</evidence>
<feature type="domain" description="POTRA" evidence="8">
    <location>
        <begin position="46"/>
        <end position="113"/>
    </location>
</feature>
<protein>
    <submittedName>
        <fullName evidence="9">FtsQ-type POTRA domain-containing protein</fullName>
    </submittedName>
</protein>
<keyword evidence="5" id="KW-0131">Cell cycle</keyword>
<evidence type="ECO:0000313" key="9">
    <source>
        <dbReference type="EMBL" id="KAB1638319.1"/>
    </source>
</evidence>
<gene>
    <name evidence="9" type="ORF">F8O03_07940</name>
</gene>
<evidence type="ECO:0000256" key="4">
    <source>
        <dbReference type="ARBA" id="ARBA00022989"/>
    </source>
</evidence>
<dbReference type="InterPro" id="IPR005548">
    <property type="entry name" value="Cell_div_FtsQ/DivIB_C"/>
</dbReference>
<dbReference type="Pfam" id="PF03799">
    <property type="entry name" value="FtsQ_DivIB_C"/>
    <property type="match status" value="1"/>
</dbReference>
<dbReference type="GO" id="GO:0005886">
    <property type="term" value="C:plasma membrane"/>
    <property type="evidence" value="ECO:0007669"/>
    <property type="project" value="TreeGrafter"/>
</dbReference>
<keyword evidence="4 6" id="KW-1133">Transmembrane helix</keyword>
<dbReference type="AlphaFoldDB" id="A0A7J5B2V2"/>
<keyword evidence="1" id="KW-1003">Cell membrane</keyword>
<keyword evidence="10" id="KW-1185">Reference proteome</keyword>
<dbReference type="InterPro" id="IPR050487">
    <property type="entry name" value="FtsQ_DivIB"/>
</dbReference>
<feature type="domain" description="Cell division protein FtsQ/DivIB C-terminal" evidence="7">
    <location>
        <begin position="124"/>
        <end position="221"/>
    </location>
</feature>
<dbReference type="GO" id="GO:0051301">
    <property type="term" value="P:cell division"/>
    <property type="evidence" value="ECO:0007669"/>
    <property type="project" value="UniProtKB-KW"/>
</dbReference>
<name>A0A7J5B2V2_9MICO</name>
<dbReference type="PANTHER" id="PTHR37820">
    <property type="entry name" value="CELL DIVISION PROTEIN DIVIB"/>
    <property type="match status" value="1"/>
</dbReference>
<dbReference type="Pfam" id="PF08478">
    <property type="entry name" value="POTRA_1"/>
    <property type="match status" value="1"/>
</dbReference>
<accession>A0A7J5B2V2</accession>
<evidence type="ECO:0000256" key="3">
    <source>
        <dbReference type="ARBA" id="ARBA00022692"/>
    </source>
</evidence>
<evidence type="ECO:0000259" key="8">
    <source>
        <dbReference type="Pfam" id="PF08478"/>
    </source>
</evidence>
<evidence type="ECO:0000313" key="10">
    <source>
        <dbReference type="Proteomes" id="UP000490386"/>
    </source>
</evidence>
<comment type="caution">
    <text evidence="9">The sequence shown here is derived from an EMBL/GenBank/DDBJ whole genome shotgun (WGS) entry which is preliminary data.</text>
</comment>
<dbReference type="InterPro" id="IPR013685">
    <property type="entry name" value="POTRA_FtsQ_type"/>
</dbReference>
<keyword evidence="2" id="KW-0132">Cell division</keyword>
<proteinExistence type="predicted"/>
<reference evidence="9 10" key="1">
    <citation type="submission" date="2019-09" db="EMBL/GenBank/DDBJ databases">
        <title>Phylogeny of genus Pseudoclavibacter and closely related genus.</title>
        <authorList>
            <person name="Li Y."/>
        </authorList>
    </citation>
    <scope>NUCLEOTIDE SEQUENCE [LARGE SCALE GENOMIC DNA]</scope>
    <source>
        <strain evidence="9 10">THG-MD12</strain>
    </source>
</reference>
<dbReference type="PANTHER" id="PTHR37820:SF1">
    <property type="entry name" value="CELL DIVISION PROTEIN FTSQ"/>
    <property type="match status" value="1"/>
</dbReference>